<evidence type="ECO:0000313" key="2">
    <source>
        <dbReference type="EMBL" id="EDT40404.1"/>
    </source>
</evidence>
<proteinExistence type="predicted"/>
<accession>B1T7Q9</accession>
<dbReference type="PATRIC" id="fig|396597.7.peg.4082"/>
<gene>
    <name evidence="2" type="ORF">BamMEX5DRAFT_3825</name>
</gene>
<comment type="caution">
    <text evidence="2">The sequence shown here is derived from an EMBL/GenBank/DDBJ whole genome shotgun (WGS) entry which is preliminary data.</text>
</comment>
<organism evidence="2 3">
    <name type="scientific">Burkholderia ambifaria MEX-5</name>
    <dbReference type="NCBI Taxonomy" id="396597"/>
    <lineage>
        <taxon>Bacteria</taxon>
        <taxon>Pseudomonadati</taxon>
        <taxon>Pseudomonadota</taxon>
        <taxon>Betaproteobacteria</taxon>
        <taxon>Burkholderiales</taxon>
        <taxon>Burkholderiaceae</taxon>
        <taxon>Burkholderia</taxon>
        <taxon>Burkholderia cepacia complex</taxon>
    </lineage>
</organism>
<dbReference type="Proteomes" id="UP000004814">
    <property type="component" value="Unassembled WGS sequence"/>
</dbReference>
<dbReference type="AlphaFoldDB" id="B1T7Q9"/>
<name>B1T7Q9_9BURK</name>
<evidence type="ECO:0000313" key="3">
    <source>
        <dbReference type="Proteomes" id="UP000004814"/>
    </source>
</evidence>
<dbReference type="EMBL" id="ABLK01000128">
    <property type="protein sequence ID" value="EDT40404.1"/>
    <property type="molecule type" value="Genomic_DNA"/>
</dbReference>
<sequence length="51" mass="5242">MGGASRLALPYSLSSKPPGPPGGFFYPSFTFMTGLPHGCAGPSCARTNPVR</sequence>
<reference evidence="2 3" key="1">
    <citation type="submission" date="2008-03" db="EMBL/GenBank/DDBJ databases">
        <title>Sequencing of the draft genome and assembly of Burkholderia ambifaria MEX-5.</title>
        <authorList>
            <consortium name="US DOE Joint Genome Institute (JGI-PGF)"/>
            <person name="Copeland A."/>
            <person name="Lucas S."/>
            <person name="Lapidus A."/>
            <person name="Glavina del Rio T."/>
            <person name="Dalin E."/>
            <person name="Tice H."/>
            <person name="Bruce D."/>
            <person name="Goodwin L."/>
            <person name="Pitluck S."/>
            <person name="Larimer F."/>
            <person name="Land M.L."/>
            <person name="Hauser L."/>
            <person name="Tiedje J."/>
            <person name="Richardson P."/>
        </authorList>
    </citation>
    <scope>NUCLEOTIDE SEQUENCE [LARGE SCALE GENOMIC DNA]</scope>
    <source>
        <strain evidence="2 3">MEX-5</strain>
    </source>
</reference>
<feature type="region of interest" description="Disordered" evidence="1">
    <location>
        <begin position="1"/>
        <end position="20"/>
    </location>
</feature>
<protein>
    <submittedName>
        <fullName evidence="2">Uncharacterized protein</fullName>
    </submittedName>
</protein>
<evidence type="ECO:0000256" key="1">
    <source>
        <dbReference type="SAM" id="MobiDB-lite"/>
    </source>
</evidence>